<sequence length="444" mass="50805">ELTDVLREFSFKQPTEIQEKAIPLVLAGKDIIGGSSTGSGKTLVFASAIAENLKPNNWIQALILTPTRELAEQVATSIRNFGKNKKLNVLAIYGGVNIGPQIRKLSTTDIVVGTPGRILDHINRRTLKLSKVKFLVLDEVDRMFDMGFRKDVERIINNCPKERQTMMFSATISHDIDYLSKKYTKNPVKIALKSQVDPSKLKQVYYDVPNNKKFSLLVSLLKKENADLVMVFCATRRNVDFIADNLIRSGIHAKAIHGKIEQKKRIRILDEFHKKGIGVLVCTDVAARGLDIKGVSHVYNYDLPNEPKDYIHRIGRTARAGKEGKAIIILASRDYAKFRTLMESKTIKIIREELPQLEIVRIKMDSGRRNKGFNRSHKRKDFTRAPRRNKGSKPRNLNRSNFGRRSNKRRNIVPIYYTQLLAKSLKNIETKTNRHERRYNKLEC</sequence>
<evidence type="ECO:0000256" key="4">
    <source>
        <dbReference type="ARBA" id="ARBA00022840"/>
    </source>
</evidence>
<proteinExistence type="predicted"/>
<dbReference type="PANTHER" id="PTHR47959:SF1">
    <property type="entry name" value="ATP-DEPENDENT RNA HELICASE DBPA"/>
    <property type="match status" value="1"/>
</dbReference>
<dbReference type="CDD" id="cd18787">
    <property type="entry name" value="SF2_C_DEAD"/>
    <property type="match status" value="1"/>
</dbReference>
<dbReference type="GO" id="GO:0005829">
    <property type="term" value="C:cytosol"/>
    <property type="evidence" value="ECO:0007669"/>
    <property type="project" value="TreeGrafter"/>
</dbReference>
<dbReference type="Pfam" id="PF00271">
    <property type="entry name" value="Helicase_C"/>
    <property type="match status" value="1"/>
</dbReference>
<evidence type="ECO:0000256" key="2">
    <source>
        <dbReference type="ARBA" id="ARBA00022801"/>
    </source>
</evidence>
<evidence type="ECO:0000256" key="5">
    <source>
        <dbReference type="SAM" id="MobiDB-lite"/>
    </source>
</evidence>
<feature type="compositionally biased region" description="Polar residues" evidence="5">
    <location>
        <begin position="395"/>
        <end position="404"/>
    </location>
</feature>
<feature type="domain" description="Helicase C-terminal" evidence="7">
    <location>
        <begin position="200"/>
        <end position="368"/>
    </location>
</feature>
<dbReference type="CDD" id="cd00268">
    <property type="entry name" value="DEADc"/>
    <property type="match status" value="1"/>
</dbReference>
<evidence type="ECO:0000259" key="6">
    <source>
        <dbReference type="PROSITE" id="PS51192"/>
    </source>
</evidence>
<keyword evidence="3" id="KW-0347">Helicase</keyword>
<protein>
    <recommendedName>
        <fullName evidence="9">RNA helicase</fullName>
    </recommendedName>
</protein>
<dbReference type="InterPro" id="IPR011545">
    <property type="entry name" value="DEAD/DEAH_box_helicase_dom"/>
</dbReference>
<name>A0A0F9WKD5_9ZZZZ</name>
<feature type="domain" description="Helicase ATP-binding" evidence="6">
    <location>
        <begin position="22"/>
        <end position="190"/>
    </location>
</feature>
<dbReference type="InterPro" id="IPR001650">
    <property type="entry name" value="Helicase_C-like"/>
</dbReference>
<dbReference type="GO" id="GO:0005524">
    <property type="term" value="F:ATP binding"/>
    <property type="evidence" value="ECO:0007669"/>
    <property type="project" value="UniProtKB-KW"/>
</dbReference>
<dbReference type="GO" id="GO:0003724">
    <property type="term" value="F:RNA helicase activity"/>
    <property type="evidence" value="ECO:0007669"/>
    <property type="project" value="TreeGrafter"/>
</dbReference>
<evidence type="ECO:0008006" key="9">
    <source>
        <dbReference type="Google" id="ProtNLM"/>
    </source>
</evidence>
<reference evidence="8" key="1">
    <citation type="journal article" date="2015" name="Nature">
        <title>Complex archaea that bridge the gap between prokaryotes and eukaryotes.</title>
        <authorList>
            <person name="Spang A."/>
            <person name="Saw J.H."/>
            <person name="Jorgensen S.L."/>
            <person name="Zaremba-Niedzwiedzka K."/>
            <person name="Martijn J."/>
            <person name="Lind A.E."/>
            <person name="van Eijk R."/>
            <person name="Schleper C."/>
            <person name="Guy L."/>
            <person name="Ettema T.J."/>
        </authorList>
    </citation>
    <scope>NUCLEOTIDE SEQUENCE</scope>
</reference>
<feature type="non-terminal residue" evidence="8">
    <location>
        <position position="1"/>
    </location>
</feature>
<dbReference type="Gene3D" id="3.40.50.300">
    <property type="entry name" value="P-loop containing nucleotide triphosphate hydrolases"/>
    <property type="match status" value="2"/>
</dbReference>
<keyword evidence="1" id="KW-0547">Nucleotide-binding</keyword>
<dbReference type="EMBL" id="LAZR01000255">
    <property type="protein sequence ID" value="KKN78943.1"/>
    <property type="molecule type" value="Genomic_DNA"/>
</dbReference>
<dbReference type="AlphaFoldDB" id="A0A0F9WKD5"/>
<evidence type="ECO:0000259" key="7">
    <source>
        <dbReference type="PROSITE" id="PS51194"/>
    </source>
</evidence>
<evidence type="ECO:0000313" key="8">
    <source>
        <dbReference type="EMBL" id="KKN78943.1"/>
    </source>
</evidence>
<gene>
    <name evidence="8" type="ORF">LCGC14_0345640</name>
</gene>
<evidence type="ECO:0000256" key="1">
    <source>
        <dbReference type="ARBA" id="ARBA00022741"/>
    </source>
</evidence>
<dbReference type="PROSITE" id="PS51192">
    <property type="entry name" value="HELICASE_ATP_BIND_1"/>
    <property type="match status" value="1"/>
</dbReference>
<organism evidence="8">
    <name type="scientific">marine sediment metagenome</name>
    <dbReference type="NCBI Taxonomy" id="412755"/>
    <lineage>
        <taxon>unclassified sequences</taxon>
        <taxon>metagenomes</taxon>
        <taxon>ecological metagenomes</taxon>
    </lineage>
</organism>
<dbReference type="SMART" id="SM00487">
    <property type="entry name" value="DEXDc"/>
    <property type="match status" value="1"/>
</dbReference>
<feature type="region of interest" description="Disordered" evidence="5">
    <location>
        <begin position="368"/>
        <end position="405"/>
    </location>
</feature>
<dbReference type="SUPFAM" id="SSF52540">
    <property type="entry name" value="P-loop containing nucleoside triphosphate hydrolases"/>
    <property type="match status" value="1"/>
</dbReference>
<comment type="caution">
    <text evidence="8">The sequence shown here is derived from an EMBL/GenBank/DDBJ whole genome shotgun (WGS) entry which is preliminary data.</text>
</comment>
<keyword evidence="2" id="KW-0378">Hydrolase</keyword>
<dbReference type="Pfam" id="PF00270">
    <property type="entry name" value="DEAD"/>
    <property type="match status" value="1"/>
</dbReference>
<dbReference type="PROSITE" id="PS51194">
    <property type="entry name" value="HELICASE_CTER"/>
    <property type="match status" value="1"/>
</dbReference>
<dbReference type="InterPro" id="IPR027417">
    <property type="entry name" value="P-loop_NTPase"/>
</dbReference>
<dbReference type="GO" id="GO:0003676">
    <property type="term" value="F:nucleic acid binding"/>
    <property type="evidence" value="ECO:0007669"/>
    <property type="project" value="InterPro"/>
</dbReference>
<dbReference type="SMART" id="SM00490">
    <property type="entry name" value="HELICc"/>
    <property type="match status" value="1"/>
</dbReference>
<dbReference type="InterPro" id="IPR044742">
    <property type="entry name" value="DEAD/DEAH_RhlB"/>
</dbReference>
<accession>A0A0F9WKD5</accession>
<dbReference type="PANTHER" id="PTHR47959">
    <property type="entry name" value="ATP-DEPENDENT RNA HELICASE RHLE-RELATED"/>
    <property type="match status" value="1"/>
</dbReference>
<evidence type="ECO:0000256" key="3">
    <source>
        <dbReference type="ARBA" id="ARBA00022806"/>
    </source>
</evidence>
<keyword evidence="4" id="KW-0067">ATP-binding</keyword>
<dbReference type="InterPro" id="IPR014001">
    <property type="entry name" value="Helicase_ATP-bd"/>
</dbReference>
<dbReference type="GO" id="GO:0016787">
    <property type="term" value="F:hydrolase activity"/>
    <property type="evidence" value="ECO:0007669"/>
    <property type="project" value="UniProtKB-KW"/>
</dbReference>
<feature type="compositionally biased region" description="Basic residues" evidence="5">
    <location>
        <begin position="369"/>
        <end position="393"/>
    </location>
</feature>
<dbReference type="InterPro" id="IPR050079">
    <property type="entry name" value="DEAD_box_RNA_helicase"/>
</dbReference>